<feature type="transmembrane region" description="Helical" evidence="1">
    <location>
        <begin position="78"/>
        <end position="100"/>
    </location>
</feature>
<evidence type="ECO:0000256" key="1">
    <source>
        <dbReference type="SAM" id="Phobius"/>
    </source>
</evidence>
<dbReference type="Pfam" id="PF14285">
    <property type="entry name" value="DUF4367"/>
    <property type="match status" value="1"/>
</dbReference>
<keyword evidence="1" id="KW-1133">Transmembrane helix</keyword>
<organism evidence="3 4">
    <name type="scientific">Desulfosporosinus metallidurans</name>
    <dbReference type="NCBI Taxonomy" id="1888891"/>
    <lineage>
        <taxon>Bacteria</taxon>
        <taxon>Bacillati</taxon>
        <taxon>Bacillota</taxon>
        <taxon>Clostridia</taxon>
        <taxon>Eubacteriales</taxon>
        <taxon>Desulfitobacteriaceae</taxon>
        <taxon>Desulfosporosinus</taxon>
    </lineage>
</organism>
<dbReference type="AlphaFoldDB" id="A0A1Q8QGS2"/>
<keyword evidence="1" id="KW-0812">Transmembrane</keyword>
<protein>
    <submittedName>
        <fullName evidence="3">Outer membrane lipoprotein-sorting protein</fullName>
    </submittedName>
</protein>
<dbReference type="Proteomes" id="UP000186102">
    <property type="component" value="Unassembled WGS sequence"/>
</dbReference>
<sequence length="249" mass="28433">MSEHEPAKVQAKEKVLEALFEYAAACHVETIIAENSIEDDSAPDFALPPEFDRRMKKLIARHDRKETFMKIRKRTVRFLPKVAIFLLVLLGSFTIVVASVQALRVKALNIILNIQNQYTSIKTTDENNGQTKQAIEQIPPNWSGYVPNYIPHGFKVVKTEERDMLNVIYYSNEQGQTIRFTQYRSSDTDLRVDTEGATVENISIHNRDGLLAEKQGLVSIVWKEEFLFSLIGEVDKAEMIKMAKSISKK</sequence>
<evidence type="ECO:0000313" key="4">
    <source>
        <dbReference type="Proteomes" id="UP000186102"/>
    </source>
</evidence>
<evidence type="ECO:0000259" key="2">
    <source>
        <dbReference type="Pfam" id="PF14285"/>
    </source>
</evidence>
<keyword evidence="4" id="KW-1185">Reference proteome</keyword>
<dbReference type="OrthoDB" id="1730176at2"/>
<dbReference type="EMBL" id="MLBF01000076">
    <property type="protein sequence ID" value="OLN26488.1"/>
    <property type="molecule type" value="Genomic_DNA"/>
</dbReference>
<keyword evidence="1" id="KW-0472">Membrane</keyword>
<dbReference type="InterPro" id="IPR025377">
    <property type="entry name" value="DUF4367"/>
</dbReference>
<proteinExistence type="predicted"/>
<gene>
    <name evidence="3" type="ORF">DSOL_4969</name>
</gene>
<reference evidence="3 4" key="1">
    <citation type="submission" date="2016-09" db="EMBL/GenBank/DDBJ databases">
        <title>Complete genome of Desulfosporosinus sp. OL.</title>
        <authorList>
            <person name="Mardanov A."/>
            <person name="Beletsky A."/>
            <person name="Panova A."/>
            <person name="Karnachuk O."/>
            <person name="Ravin N."/>
        </authorList>
    </citation>
    <scope>NUCLEOTIDE SEQUENCE [LARGE SCALE GENOMIC DNA]</scope>
    <source>
        <strain evidence="3 4">OL</strain>
    </source>
</reference>
<name>A0A1Q8QGS2_9FIRM</name>
<feature type="domain" description="DUF4367" evidence="2">
    <location>
        <begin position="145"/>
        <end position="246"/>
    </location>
</feature>
<accession>A0A1Q8QGS2</accession>
<dbReference type="RefSeq" id="WP_075367229.1">
    <property type="nucleotide sequence ID" value="NZ_MLBF01000076.1"/>
</dbReference>
<evidence type="ECO:0000313" key="3">
    <source>
        <dbReference type="EMBL" id="OLN26488.1"/>
    </source>
</evidence>
<keyword evidence="3" id="KW-0449">Lipoprotein</keyword>
<comment type="caution">
    <text evidence="3">The sequence shown here is derived from an EMBL/GenBank/DDBJ whole genome shotgun (WGS) entry which is preliminary data.</text>
</comment>
<dbReference type="STRING" id="1888891.DSOL_4969"/>